<keyword evidence="6 9" id="KW-0819">tRNA processing</keyword>
<comment type="caution">
    <text evidence="9">Lacks conserved residue(s) required for the propagation of feature annotation.</text>
</comment>
<evidence type="ECO:0000256" key="8">
    <source>
        <dbReference type="ARBA" id="ARBA00060767"/>
    </source>
</evidence>
<feature type="binding site" evidence="9">
    <location>
        <position position="122"/>
    </location>
    <ligand>
        <name>substrate</name>
    </ligand>
</feature>
<comment type="function">
    <text evidence="2 9">Catalyzes the formation of N(7)-methylguanine at position 46 (m7G46) in tRNA.</text>
</comment>
<keyword evidence="3 9" id="KW-0489">Methyltransferase</keyword>
<evidence type="ECO:0000256" key="7">
    <source>
        <dbReference type="ARBA" id="ARBA00060552"/>
    </source>
</evidence>
<dbReference type="EMBL" id="AZDT01000053">
    <property type="protein sequence ID" value="KRK73794.1"/>
    <property type="molecule type" value="Genomic_DNA"/>
</dbReference>
<comment type="caution">
    <text evidence="10">The sequence shown here is derived from an EMBL/GenBank/DDBJ whole genome shotgun (WGS) entry which is preliminary data.</text>
</comment>
<evidence type="ECO:0000256" key="9">
    <source>
        <dbReference type="HAMAP-Rule" id="MF_01057"/>
    </source>
</evidence>
<evidence type="ECO:0000313" key="11">
    <source>
        <dbReference type="Proteomes" id="UP000051162"/>
    </source>
</evidence>
<dbReference type="Gene3D" id="3.40.50.150">
    <property type="entry name" value="Vaccinia Virus protein VP39"/>
    <property type="match status" value="1"/>
</dbReference>
<dbReference type="InterPro" id="IPR003358">
    <property type="entry name" value="tRNA_(Gua-N-7)_MeTrfase_Trmb"/>
</dbReference>
<feature type="binding site" evidence="9">
    <location>
        <position position="44"/>
    </location>
    <ligand>
        <name>S-adenosyl-L-methionine</name>
        <dbReference type="ChEBI" id="CHEBI:59789"/>
    </ligand>
</feature>
<dbReference type="STRING" id="1423773.FD30_GL000171"/>
<dbReference type="RefSeq" id="WP_024746037.1">
    <property type="nucleotide sequence ID" value="NZ_AZDT01000053.1"/>
</dbReference>
<evidence type="ECO:0000256" key="3">
    <source>
        <dbReference type="ARBA" id="ARBA00022603"/>
    </source>
</evidence>
<proteinExistence type="inferred from homology"/>
<sequence length="217" mass="24700">MRVRNKPWAKDYLAAHEDLLVMEPESLKGNWQSRFPKAQPLNIEIGTGKGQFIVEMARQHPERNFIGIEIQTSVIAVALKKVVASELTNIQMVHTDGEAVNTLFNPGEVAGLFLNFSDPWPKKRHAKRRLTSPVFLAHYQDVLQPGGQLQFKTDNRGLFEYSLQSLNNFPMVFDGVWLDLHQATDGVEDIQTEYEQKFSAKGPIYQVIAHFPEEPIN</sequence>
<dbReference type="Proteomes" id="UP000051162">
    <property type="component" value="Unassembled WGS sequence"/>
</dbReference>
<name>A0A0R1K0W5_9LACO</name>
<dbReference type="NCBIfam" id="NF001080">
    <property type="entry name" value="PRK00121.2-2"/>
    <property type="match status" value="1"/>
</dbReference>
<dbReference type="InterPro" id="IPR055361">
    <property type="entry name" value="tRNA_methyltr_TrmB_bact"/>
</dbReference>
<dbReference type="SUPFAM" id="SSF53335">
    <property type="entry name" value="S-adenosyl-L-methionine-dependent methyltransferases"/>
    <property type="match status" value="1"/>
</dbReference>
<organism evidence="10 11">
    <name type="scientific">Levilactobacillus namurensis DSM 19117</name>
    <dbReference type="NCBI Taxonomy" id="1423773"/>
    <lineage>
        <taxon>Bacteria</taxon>
        <taxon>Bacillati</taxon>
        <taxon>Bacillota</taxon>
        <taxon>Bacilli</taxon>
        <taxon>Lactobacillales</taxon>
        <taxon>Lactobacillaceae</taxon>
        <taxon>Levilactobacillus</taxon>
    </lineage>
</organism>
<feature type="binding site" evidence="9">
    <location>
        <begin position="192"/>
        <end position="195"/>
    </location>
    <ligand>
        <name>substrate</name>
    </ligand>
</feature>
<dbReference type="PANTHER" id="PTHR23417">
    <property type="entry name" value="3-DEOXY-D-MANNO-OCTULOSONIC-ACID TRANSFERASE/TRNA GUANINE-N 7 - -METHYLTRANSFERASE"/>
    <property type="match status" value="1"/>
</dbReference>
<dbReference type="EC" id="2.1.1.33" evidence="9"/>
<gene>
    <name evidence="9" type="primary">trmB</name>
    <name evidence="10" type="ORF">FD30_GL000171</name>
</gene>
<feature type="binding site" evidence="9">
    <location>
        <position position="154"/>
    </location>
    <ligand>
        <name>substrate</name>
    </ligand>
</feature>
<dbReference type="NCBIfam" id="TIGR00091">
    <property type="entry name" value="tRNA (guanosine(46)-N7)-methyltransferase TrmB"/>
    <property type="match status" value="1"/>
</dbReference>
<dbReference type="UniPathway" id="UPA00989"/>
<keyword evidence="5 9" id="KW-0949">S-adenosyl-L-methionine</keyword>
<feature type="binding site" evidence="9">
    <location>
        <position position="96"/>
    </location>
    <ligand>
        <name>S-adenosyl-L-methionine</name>
        <dbReference type="ChEBI" id="CHEBI:59789"/>
    </ligand>
</feature>
<reference evidence="10 11" key="1">
    <citation type="journal article" date="2015" name="Genome Announc.">
        <title>Expanding the biotechnology potential of lactobacilli through comparative genomics of 213 strains and associated genera.</title>
        <authorList>
            <person name="Sun Z."/>
            <person name="Harris H.M."/>
            <person name="McCann A."/>
            <person name="Guo C."/>
            <person name="Argimon S."/>
            <person name="Zhang W."/>
            <person name="Yang X."/>
            <person name="Jeffery I.B."/>
            <person name="Cooney J.C."/>
            <person name="Kagawa T.F."/>
            <person name="Liu W."/>
            <person name="Song Y."/>
            <person name="Salvetti E."/>
            <person name="Wrobel A."/>
            <person name="Rasinkangas P."/>
            <person name="Parkhill J."/>
            <person name="Rea M.C."/>
            <person name="O'Sullivan O."/>
            <person name="Ritari J."/>
            <person name="Douillard F.P."/>
            <person name="Paul Ross R."/>
            <person name="Yang R."/>
            <person name="Briner A.E."/>
            <person name="Felis G.E."/>
            <person name="de Vos W.M."/>
            <person name="Barrangou R."/>
            <person name="Klaenhammer T.R."/>
            <person name="Caufield P.W."/>
            <person name="Cui Y."/>
            <person name="Zhang H."/>
            <person name="O'Toole P.W."/>
        </authorList>
    </citation>
    <scope>NUCLEOTIDE SEQUENCE [LARGE SCALE GENOMIC DNA]</scope>
    <source>
        <strain evidence="10 11">DSM 19117</strain>
    </source>
</reference>
<dbReference type="GO" id="GO:0008176">
    <property type="term" value="F:tRNA (guanine(46)-N7)-methyltransferase activity"/>
    <property type="evidence" value="ECO:0007669"/>
    <property type="project" value="UniProtKB-UniRule"/>
</dbReference>
<dbReference type="AlphaFoldDB" id="A0A0R1K0W5"/>
<keyword evidence="4 9" id="KW-0808">Transferase</keyword>
<feature type="binding site" evidence="9">
    <location>
        <position position="118"/>
    </location>
    <ligand>
        <name>S-adenosyl-L-methionine</name>
        <dbReference type="ChEBI" id="CHEBI:59789"/>
    </ligand>
</feature>
<dbReference type="InterPro" id="IPR029063">
    <property type="entry name" value="SAM-dependent_MTases_sf"/>
</dbReference>
<dbReference type="PATRIC" id="fig|1423773.3.peg.173"/>
<dbReference type="OrthoDB" id="9802090at2"/>
<protein>
    <recommendedName>
        <fullName evidence="9">tRNA (guanine-N(7)-)-methyltransferase</fullName>
        <ecNumber evidence="9">2.1.1.33</ecNumber>
    </recommendedName>
    <alternativeName>
        <fullName evidence="9">tRNA (guanine(46)-N(7))-methyltransferase</fullName>
    </alternativeName>
    <alternativeName>
        <fullName evidence="9">tRNA(m7G46)-methyltransferase</fullName>
    </alternativeName>
</protein>
<evidence type="ECO:0000313" key="10">
    <source>
        <dbReference type="EMBL" id="KRK73794.1"/>
    </source>
</evidence>
<dbReference type="PROSITE" id="PS51625">
    <property type="entry name" value="SAM_MT_TRMB"/>
    <property type="match status" value="1"/>
</dbReference>
<dbReference type="FunFam" id="3.40.50.150:FF:000035">
    <property type="entry name" value="tRNA (guanine-N(7)-)-methyltransferase"/>
    <property type="match status" value="1"/>
</dbReference>
<dbReference type="GeneID" id="84782152"/>
<comment type="catalytic activity">
    <reaction evidence="1 9">
        <text>guanosine(46) in tRNA + S-adenosyl-L-methionine = N(7)-methylguanosine(46) in tRNA + S-adenosyl-L-homocysteine</text>
        <dbReference type="Rhea" id="RHEA:42708"/>
        <dbReference type="Rhea" id="RHEA-COMP:10188"/>
        <dbReference type="Rhea" id="RHEA-COMP:10189"/>
        <dbReference type="ChEBI" id="CHEBI:57856"/>
        <dbReference type="ChEBI" id="CHEBI:59789"/>
        <dbReference type="ChEBI" id="CHEBI:74269"/>
        <dbReference type="ChEBI" id="CHEBI:74480"/>
        <dbReference type="EC" id="2.1.1.33"/>
    </reaction>
</comment>
<dbReference type="HAMAP" id="MF_01057">
    <property type="entry name" value="tRNA_methyltr_TrmB"/>
    <property type="match status" value="1"/>
</dbReference>
<dbReference type="Pfam" id="PF02390">
    <property type="entry name" value="Methyltransf_4"/>
    <property type="match status" value="1"/>
</dbReference>
<comment type="pathway">
    <text evidence="7 9">tRNA modification; N(7)-methylguanine-tRNA biosynthesis.</text>
</comment>
<comment type="similarity">
    <text evidence="8 9">Belongs to the class I-like SAM-binding methyltransferase superfamily. TrmB family.</text>
</comment>
<keyword evidence="11" id="KW-1185">Reference proteome</keyword>
<evidence type="ECO:0000256" key="1">
    <source>
        <dbReference type="ARBA" id="ARBA00000142"/>
    </source>
</evidence>
<dbReference type="PANTHER" id="PTHR23417:SF14">
    <property type="entry name" value="PENTACOTRIPEPTIDE-REPEAT REGION OF PRORP DOMAIN-CONTAINING PROTEIN"/>
    <property type="match status" value="1"/>
</dbReference>
<feature type="binding site" evidence="9">
    <location>
        <position position="69"/>
    </location>
    <ligand>
        <name>S-adenosyl-L-methionine</name>
        <dbReference type="ChEBI" id="CHEBI:59789"/>
    </ligand>
</feature>
<dbReference type="CDD" id="cd02440">
    <property type="entry name" value="AdoMet_MTases"/>
    <property type="match status" value="1"/>
</dbReference>
<evidence type="ECO:0000256" key="5">
    <source>
        <dbReference type="ARBA" id="ARBA00022691"/>
    </source>
</evidence>
<evidence type="ECO:0000256" key="2">
    <source>
        <dbReference type="ARBA" id="ARBA00003015"/>
    </source>
</evidence>
<evidence type="ECO:0000256" key="6">
    <source>
        <dbReference type="ARBA" id="ARBA00022694"/>
    </source>
</evidence>
<dbReference type="GO" id="GO:0043527">
    <property type="term" value="C:tRNA methyltransferase complex"/>
    <property type="evidence" value="ECO:0007669"/>
    <property type="project" value="TreeGrafter"/>
</dbReference>
<evidence type="ECO:0000256" key="4">
    <source>
        <dbReference type="ARBA" id="ARBA00022679"/>
    </source>
</evidence>
<accession>A0A0R1K0W5</accession>